<dbReference type="EMBL" id="JANUGQ010000049">
    <property type="protein sequence ID" value="MCS0639840.1"/>
    <property type="molecule type" value="Genomic_DNA"/>
</dbReference>
<evidence type="ECO:0000313" key="2">
    <source>
        <dbReference type="EMBL" id="MCS0639840.1"/>
    </source>
</evidence>
<sequence length="104" mass="10775">MDFVGGGSGGLQRQFGNTHPTTPDDVLSVSFAFTCTGGGTVRLTFTVADKDVPSAAGTHVCDSTVFRRGIDTSKPGSLGFSVTLTGPESGGYAYGYYVEKTQLP</sequence>
<comment type="caution">
    <text evidence="2">The sequence shown here is derived from an EMBL/GenBank/DDBJ whole genome shotgun (WGS) entry which is preliminary data.</text>
</comment>
<protein>
    <submittedName>
        <fullName evidence="2">Uncharacterized protein</fullName>
    </submittedName>
</protein>
<reference evidence="2" key="1">
    <citation type="submission" date="2022-08" db="EMBL/GenBank/DDBJ databases">
        <authorList>
            <person name="Somphong A."/>
            <person name="Phongsopitanun W."/>
        </authorList>
    </citation>
    <scope>NUCLEOTIDE SEQUENCE</scope>
    <source>
        <strain evidence="2">LP05-1</strain>
    </source>
</reference>
<proteinExistence type="predicted"/>
<organism evidence="2 3">
    <name type="scientific">Streptomyces pyxinae</name>
    <dbReference type="NCBI Taxonomy" id="2970734"/>
    <lineage>
        <taxon>Bacteria</taxon>
        <taxon>Bacillati</taxon>
        <taxon>Actinomycetota</taxon>
        <taxon>Actinomycetes</taxon>
        <taxon>Kitasatosporales</taxon>
        <taxon>Streptomycetaceae</taxon>
        <taxon>Streptomyces</taxon>
    </lineage>
</organism>
<name>A0ABT2CRA4_9ACTN</name>
<evidence type="ECO:0000256" key="1">
    <source>
        <dbReference type="SAM" id="MobiDB-lite"/>
    </source>
</evidence>
<accession>A0ABT2CRA4</accession>
<evidence type="ECO:0000313" key="3">
    <source>
        <dbReference type="Proteomes" id="UP001431313"/>
    </source>
</evidence>
<feature type="region of interest" description="Disordered" evidence="1">
    <location>
        <begin position="1"/>
        <end position="23"/>
    </location>
</feature>
<feature type="compositionally biased region" description="Gly residues" evidence="1">
    <location>
        <begin position="1"/>
        <end position="10"/>
    </location>
</feature>
<dbReference type="RefSeq" id="WP_258791163.1">
    <property type="nucleotide sequence ID" value="NZ_JANUGQ010000049.1"/>
</dbReference>
<gene>
    <name evidence="2" type="ORF">NX801_30245</name>
</gene>
<keyword evidence="3" id="KW-1185">Reference proteome</keyword>
<dbReference type="Proteomes" id="UP001431313">
    <property type="component" value="Unassembled WGS sequence"/>
</dbReference>